<dbReference type="SUPFAM" id="SSF46894">
    <property type="entry name" value="C-terminal effector domain of the bipartite response regulators"/>
    <property type="match status" value="1"/>
</dbReference>
<dbReference type="InterPro" id="IPR039420">
    <property type="entry name" value="WalR-like"/>
</dbReference>
<dbReference type="PROSITE" id="PS50043">
    <property type="entry name" value="HTH_LUXR_2"/>
    <property type="match status" value="1"/>
</dbReference>
<sequence length="216" mass="23814">MTSQPIRLLLVDDHKIVLESLSLLLSTDSGFEIVGMVSSGKQALQFLKENEVDILITDLKMPGMTGIELCLKARKEFPSLKILILTMVDDPVQIREAIAAGTTGYILKNADRAELCFAISTLGSGKKFFSEHVVFGLADTLKQDRGSEIPDKISKLTTRELEVLHLIAREFSTSEIATKLFISLPTAESHRRDLIQKLGVKGTVGLVLYAVKHHIV</sequence>
<dbReference type="InterPro" id="IPR011006">
    <property type="entry name" value="CheY-like_superfamily"/>
</dbReference>
<dbReference type="InterPro" id="IPR016032">
    <property type="entry name" value="Sig_transdc_resp-reg_C-effctor"/>
</dbReference>
<comment type="caution">
    <text evidence="6">The sequence shown here is derived from an EMBL/GenBank/DDBJ whole genome shotgun (WGS) entry which is preliminary data.</text>
</comment>
<dbReference type="RefSeq" id="WP_208408272.1">
    <property type="nucleotide sequence ID" value="NZ_JAASQJ010000002.1"/>
</dbReference>
<dbReference type="PANTHER" id="PTHR43214:SF43">
    <property type="entry name" value="TWO-COMPONENT RESPONSE REGULATOR"/>
    <property type="match status" value="1"/>
</dbReference>
<dbReference type="CDD" id="cd17535">
    <property type="entry name" value="REC_NarL-like"/>
    <property type="match status" value="1"/>
</dbReference>
<evidence type="ECO:0000259" key="5">
    <source>
        <dbReference type="PROSITE" id="PS50110"/>
    </source>
</evidence>
<reference evidence="6 7" key="1">
    <citation type="submission" date="2020-03" db="EMBL/GenBank/DDBJ databases">
        <title>Genomic Encyclopedia of Type Strains, Phase IV (KMG-IV): sequencing the most valuable type-strain genomes for metagenomic binning, comparative biology and taxonomic classification.</title>
        <authorList>
            <person name="Goeker M."/>
        </authorList>
    </citation>
    <scope>NUCLEOTIDE SEQUENCE [LARGE SCALE GENOMIC DNA]</scope>
    <source>
        <strain evidence="6 7">DSM 102865</strain>
    </source>
</reference>
<dbReference type="SMART" id="SM00448">
    <property type="entry name" value="REC"/>
    <property type="match status" value="1"/>
</dbReference>
<gene>
    <name evidence="6" type="ORF">FHS68_002055</name>
</gene>
<keyword evidence="7" id="KW-1185">Reference proteome</keyword>
<evidence type="ECO:0000313" key="7">
    <source>
        <dbReference type="Proteomes" id="UP001179181"/>
    </source>
</evidence>
<feature type="domain" description="HTH luxR-type" evidence="4">
    <location>
        <begin position="149"/>
        <end position="214"/>
    </location>
</feature>
<evidence type="ECO:0000256" key="2">
    <source>
        <dbReference type="ARBA" id="ARBA00023125"/>
    </source>
</evidence>
<dbReference type="SUPFAM" id="SSF52172">
    <property type="entry name" value="CheY-like"/>
    <property type="match status" value="1"/>
</dbReference>
<keyword evidence="1 3" id="KW-0597">Phosphoprotein</keyword>
<dbReference type="Gene3D" id="3.40.50.2300">
    <property type="match status" value="1"/>
</dbReference>
<dbReference type="InterPro" id="IPR058245">
    <property type="entry name" value="NreC/VraR/RcsB-like_REC"/>
</dbReference>
<dbReference type="PRINTS" id="PR00038">
    <property type="entry name" value="HTHLUXR"/>
</dbReference>
<organism evidence="6 7">
    <name type="scientific">Dyadobacter arcticus</name>
    <dbReference type="NCBI Taxonomy" id="1078754"/>
    <lineage>
        <taxon>Bacteria</taxon>
        <taxon>Pseudomonadati</taxon>
        <taxon>Bacteroidota</taxon>
        <taxon>Cytophagia</taxon>
        <taxon>Cytophagales</taxon>
        <taxon>Spirosomataceae</taxon>
        <taxon>Dyadobacter</taxon>
    </lineage>
</organism>
<evidence type="ECO:0000259" key="4">
    <source>
        <dbReference type="PROSITE" id="PS50043"/>
    </source>
</evidence>
<evidence type="ECO:0000256" key="1">
    <source>
        <dbReference type="ARBA" id="ARBA00022553"/>
    </source>
</evidence>
<dbReference type="EMBL" id="JAASQJ010000002">
    <property type="protein sequence ID" value="NIJ52885.1"/>
    <property type="molecule type" value="Genomic_DNA"/>
</dbReference>
<dbReference type="Proteomes" id="UP001179181">
    <property type="component" value="Unassembled WGS sequence"/>
</dbReference>
<dbReference type="CDD" id="cd06170">
    <property type="entry name" value="LuxR_C_like"/>
    <property type="match status" value="1"/>
</dbReference>
<dbReference type="PANTHER" id="PTHR43214">
    <property type="entry name" value="TWO-COMPONENT RESPONSE REGULATOR"/>
    <property type="match status" value="1"/>
</dbReference>
<dbReference type="GO" id="GO:0003677">
    <property type="term" value="F:DNA binding"/>
    <property type="evidence" value="ECO:0007669"/>
    <property type="project" value="UniProtKB-KW"/>
</dbReference>
<keyword evidence="2 6" id="KW-0238">DNA-binding</keyword>
<dbReference type="InterPro" id="IPR001789">
    <property type="entry name" value="Sig_transdc_resp-reg_receiver"/>
</dbReference>
<protein>
    <submittedName>
        <fullName evidence="6">DNA-binding NarL/FixJ family response regulator</fullName>
    </submittedName>
</protein>
<feature type="domain" description="Response regulatory" evidence="5">
    <location>
        <begin position="7"/>
        <end position="123"/>
    </location>
</feature>
<evidence type="ECO:0000313" key="6">
    <source>
        <dbReference type="EMBL" id="NIJ52885.1"/>
    </source>
</evidence>
<dbReference type="Pfam" id="PF00196">
    <property type="entry name" value="GerE"/>
    <property type="match status" value="1"/>
</dbReference>
<name>A0ABX0UMJ7_9BACT</name>
<proteinExistence type="predicted"/>
<dbReference type="InterPro" id="IPR000792">
    <property type="entry name" value="Tscrpt_reg_LuxR_C"/>
</dbReference>
<dbReference type="Pfam" id="PF00072">
    <property type="entry name" value="Response_reg"/>
    <property type="match status" value="1"/>
</dbReference>
<accession>A0ABX0UMJ7</accession>
<feature type="modified residue" description="4-aspartylphosphate" evidence="3">
    <location>
        <position position="58"/>
    </location>
</feature>
<dbReference type="SMART" id="SM00421">
    <property type="entry name" value="HTH_LUXR"/>
    <property type="match status" value="1"/>
</dbReference>
<evidence type="ECO:0000256" key="3">
    <source>
        <dbReference type="PROSITE-ProRule" id="PRU00169"/>
    </source>
</evidence>
<dbReference type="PROSITE" id="PS50110">
    <property type="entry name" value="RESPONSE_REGULATORY"/>
    <property type="match status" value="1"/>
</dbReference>